<accession>E4KP69</accession>
<sequence length="145" mass="16570">MNLAEEQSYFHYSRAERQVRKVSNSNMGANSTQLIPEFTREQRKTVTKQVSKKQSLNLSMVESIIIIFSVAICLFCIGMGLMIQYNNNKTQVMVNQYQDSMSDLKQDSDQLLNQLMDQYNYQTIQAEAQAAGLSLDPARVEEVSK</sequence>
<feature type="transmembrane region" description="Helical" evidence="1">
    <location>
        <begin position="64"/>
        <end position="83"/>
    </location>
</feature>
<dbReference type="RefSeq" id="WP_006418550.1">
    <property type="nucleotide sequence ID" value="NZ_AENN01000015.1"/>
</dbReference>
<dbReference type="AlphaFoldDB" id="E4KP69"/>
<keyword evidence="3" id="KW-1185">Reference proteome</keyword>
<keyword evidence="1" id="KW-1133">Transmembrane helix</keyword>
<reference evidence="2 3" key="1">
    <citation type="submission" date="2010-10" db="EMBL/GenBank/DDBJ databases">
        <authorList>
            <person name="Durkin A.S."/>
            <person name="Madupu R."/>
            <person name="Torralba M."/>
            <person name="Gillis M."/>
            <person name="Methe B."/>
            <person name="Sutton G."/>
            <person name="Nelson K.E."/>
        </authorList>
    </citation>
    <scope>NUCLEOTIDE SEQUENCE [LARGE SCALE GENOMIC DNA]</scope>
    <source>
        <strain evidence="2 3">ACS-139-V-Col8</strain>
    </source>
</reference>
<proteinExistence type="predicted"/>
<protein>
    <recommendedName>
        <fullName evidence="4">Cell division protein FtsL</fullName>
    </recommendedName>
</protein>
<name>E4KP69_9LACT</name>
<gene>
    <name evidence="2" type="ORF">HMPREF9257_1356</name>
</gene>
<keyword evidence="1" id="KW-0472">Membrane</keyword>
<keyword evidence="1" id="KW-0812">Transmembrane</keyword>
<dbReference type="Proteomes" id="UP000005990">
    <property type="component" value="Unassembled WGS sequence"/>
</dbReference>
<evidence type="ECO:0000313" key="3">
    <source>
        <dbReference type="Proteomes" id="UP000005990"/>
    </source>
</evidence>
<evidence type="ECO:0000313" key="2">
    <source>
        <dbReference type="EMBL" id="EFR31347.1"/>
    </source>
</evidence>
<organism evidence="2 3">
    <name type="scientific">Eremococcus coleocola ACS-139-V-Col8</name>
    <dbReference type="NCBI Taxonomy" id="908337"/>
    <lineage>
        <taxon>Bacteria</taxon>
        <taxon>Bacillati</taxon>
        <taxon>Bacillota</taxon>
        <taxon>Bacilli</taxon>
        <taxon>Lactobacillales</taxon>
        <taxon>Aerococcaceae</taxon>
        <taxon>Eremococcus</taxon>
    </lineage>
</organism>
<evidence type="ECO:0008006" key="4">
    <source>
        <dbReference type="Google" id="ProtNLM"/>
    </source>
</evidence>
<dbReference type="EMBL" id="AENN01000015">
    <property type="protein sequence ID" value="EFR31347.1"/>
    <property type="molecule type" value="Genomic_DNA"/>
</dbReference>
<evidence type="ECO:0000256" key="1">
    <source>
        <dbReference type="SAM" id="Phobius"/>
    </source>
</evidence>
<comment type="caution">
    <text evidence="2">The sequence shown here is derived from an EMBL/GenBank/DDBJ whole genome shotgun (WGS) entry which is preliminary data.</text>
</comment>
<dbReference type="STRING" id="908337.HMPREF9257_1356"/>